<dbReference type="Proteomes" id="UP001054857">
    <property type="component" value="Unassembled WGS sequence"/>
</dbReference>
<protein>
    <submittedName>
        <fullName evidence="4">Uncharacterized protein</fullName>
    </submittedName>
</protein>
<evidence type="ECO:0000313" key="4">
    <source>
        <dbReference type="EMBL" id="GFR39818.1"/>
    </source>
</evidence>
<dbReference type="EMBL" id="BMAR01000001">
    <property type="protein sequence ID" value="GFR39818.1"/>
    <property type="molecule type" value="Genomic_DNA"/>
</dbReference>
<name>A0AAD3DFP9_9CHLO</name>
<comment type="caution">
    <text evidence="4">The sequence shown here is derived from an EMBL/GenBank/DDBJ whole genome shotgun (WGS) entry which is preliminary data.</text>
</comment>
<feature type="non-terminal residue" evidence="4">
    <location>
        <position position="1"/>
    </location>
</feature>
<proteinExistence type="predicted"/>
<dbReference type="PANTHER" id="PTHR12663">
    <property type="entry name" value="ANDROGEN INDUCED INHIBITOR OF PROLIFERATION AS3 / PDS5-RELATED"/>
    <property type="match status" value="1"/>
</dbReference>
<dbReference type="InterPro" id="IPR039776">
    <property type="entry name" value="Pds5"/>
</dbReference>
<dbReference type="GO" id="GO:0007064">
    <property type="term" value="P:mitotic sister chromatid cohesion"/>
    <property type="evidence" value="ECO:0007669"/>
    <property type="project" value="InterPro"/>
</dbReference>
<keyword evidence="5" id="KW-1185">Reference proteome</keyword>
<accession>A0AAD3DFP9</accession>
<dbReference type="Pfam" id="PF20168">
    <property type="entry name" value="PDS5"/>
    <property type="match status" value="1"/>
</dbReference>
<dbReference type="GO" id="GO:0005634">
    <property type="term" value="C:nucleus"/>
    <property type="evidence" value="ECO:0007669"/>
    <property type="project" value="UniProtKB-SubCell"/>
</dbReference>
<sequence>MAPKKQPQPPAAKAQRAPANDGYEFSGNDERSELMQLANKLKSPNKGKDALVKLLKQLRTALEALPQDVEALGAAKEILPQQLYQHATHERADKDVRLYSAACLVHLMRVFAPDIPYDDEELKVLFGVLLDCWSRLADTDAATFDLCCTTLQVFADVKFYVPLLDLGDPQLLTRTFATLLQAARPESLEALQRPVLEVLGGMLEEEG</sequence>
<comment type="subcellular location">
    <subcellularLocation>
        <location evidence="1">Nucleus</location>
    </subcellularLocation>
</comment>
<feature type="compositionally biased region" description="Pro residues" evidence="3">
    <location>
        <begin position="1"/>
        <end position="10"/>
    </location>
</feature>
<dbReference type="Gene3D" id="1.25.10.10">
    <property type="entry name" value="Leucine-rich Repeat Variant"/>
    <property type="match status" value="1"/>
</dbReference>
<keyword evidence="2" id="KW-0539">Nucleus</keyword>
<dbReference type="GO" id="GO:0006281">
    <property type="term" value="P:DNA repair"/>
    <property type="evidence" value="ECO:0007669"/>
    <property type="project" value="TreeGrafter"/>
</dbReference>
<dbReference type="GO" id="GO:0000785">
    <property type="term" value="C:chromatin"/>
    <property type="evidence" value="ECO:0007669"/>
    <property type="project" value="TreeGrafter"/>
</dbReference>
<evidence type="ECO:0000256" key="3">
    <source>
        <dbReference type="SAM" id="MobiDB-lite"/>
    </source>
</evidence>
<reference evidence="4 5" key="1">
    <citation type="journal article" date="2021" name="Sci. Rep.">
        <title>Genome sequencing of the multicellular alga Astrephomene provides insights into convergent evolution of germ-soma differentiation.</title>
        <authorList>
            <person name="Yamashita S."/>
            <person name="Yamamoto K."/>
            <person name="Matsuzaki R."/>
            <person name="Suzuki S."/>
            <person name="Yamaguchi H."/>
            <person name="Hirooka S."/>
            <person name="Minakuchi Y."/>
            <person name="Miyagishima S."/>
            <person name="Kawachi M."/>
            <person name="Toyoda A."/>
            <person name="Nozaki H."/>
        </authorList>
    </citation>
    <scope>NUCLEOTIDE SEQUENCE [LARGE SCALE GENOMIC DNA]</scope>
    <source>
        <strain evidence="4 5">NIES-4017</strain>
    </source>
</reference>
<dbReference type="InterPro" id="IPR011989">
    <property type="entry name" value="ARM-like"/>
</dbReference>
<evidence type="ECO:0000313" key="5">
    <source>
        <dbReference type="Proteomes" id="UP001054857"/>
    </source>
</evidence>
<dbReference type="AlphaFoldDB" id="A0AAD3DFP9"/>
<gene>
    <name evidence="4" type="ORF">Agub_g310</name>
</gene>
<evidence type="ECO:0000256" key="1">
    <source>
        <dbReference type="ARBA" id="ARBA00004123"/>
    </source>
</evidence>
<evidence type="ECO:0000256" key="2">
    <source>
        <dbReference type="ARBA" id="ARBA00023242"/>
    </source>
</evidence>
<organism evidence="4 5">
    <name type="scientific">Astrephomene gubernaculifera</name>
    <dbReference type="NCBI Taxonomy" id="47775"/>
    <lineage>
        <taxon>Eukaryota</taxon>
        <taxon>Viridiplantae</taxon>
        <taxon>Chlorophyta</taxon>
        <taxon>core chlorophytes</taxon>
        <taxon>Chlorophyceae</taxon>
        <taxon>CS clade</taxon>
        <taxon>Chlamydomonadales</taxon>
        <taxon>Astrephomenaceae</taxon>
        <taxon>Astrephomene</taxon>
    </lineage>
</organism>
<feature type="region of interest" description="Disordered" evidence="3">
    <location>
        <begin position="1"/>
        <end position="29"/>
    </location>
</feature>
<dbReference type="PANTHER" id="PTHR12663:SF0">
    <property type="entry name" value="PRECOCIOUS DISSOCIATION OF SISTERS 5, ISOFORM A"/>
    <property type="match status" value="1"/>
</dbReference>